<dbReference type="Gene3D" id="3.40.50.720">
    <property type="entry name" value="NAD(P)-binding Rossmann-like Domain"/>
    <property type="match status" value="1"/>
</dbReference>
<dbReference type="InterPro" id="IPR011162">
    <property type="entry name" value="MHC_I/II-like_Ag-recog"/>
</dbReference>
<comment type="caution">
    <text evidence="6">The sequence shown here is derived from an EMBL/GenBank/DDBJ whole genome shotgun (WGS) entry which is preliminary data.</text>
</comment>
<dbReference type="EMBL" id="JAATIS010000220">
    <property type="protein sequence ID" value="KAG2469440.1"/>
    <property type="molecule type" value="Genomic_DNA"/>
</dbReference>
<dbReference type="SUPFAM" id="SSF51735">
    <property type="entry name" value="NAD(P)-binding Rossmann-fold domains"/>
    <property type="match status" value="1"/>
</dbReference>
<dbReference type="InterPro" id="IPR000353">
    <property type="entry name" value="MHC_II_b_N"/>
</dbReference>
<evidence type="ECO:0000256" key="4">
    <source>
        <dbReference type="SAM" id="Phobius"/>
    </source>
</evidence>
<evidence type="ECO:0000256" key="3">
    <source>
        <dbReference type="ARBA" id="ARBA00023180"/>
    </source>
</evidence>
<feature type="transmembrane region" description="Helical" evidence="4">
    <location>
        <begin position="102"/>
        <end position="123"/>
    </location>
</feature>
<dbReference type="GO" id="GO:0006955">
    <property type="term" value="P:immune response"/>
    <property type="evidence" value="ECO:0007669"/>
    <property type="project" value="InterPro"/>
</dbReference>
<evidence type="ECO:0000256" key="1">
    <source>
        <dbReference type="ARBA" id="ARBA00006484"/>
    </source>
</evidence>
<dbReference type="PANTHER" id="PTHR43669:SF14">
    <property type="entry name" value="OXIDOREDUCTASE"/>
    <property type="match status" value="1"/>
</dbReference>
<comment type="similarity">
    <text evidence="1">Belongs to the short-chain dehydrogenases/reductases (SDR) family.</text>
</comment>
<dbReference type="InterPro" id="IPR036291">
    <property type="entry name" value="NAD(P)-bd_dom_sf"/>
</dbReference>
<dbReference type="SUPFAM" id="SSF54452">
    <property type="entry name" value="MHC antigen-recognition domain"/>
    <property type="match status" value="1"/>
</dbReference>
<keyword evidence="4" id="KW-0812">Transmembrane</keyword>
<dbReference type="GO" id="GO:0019882">
    <property type="term" value="P:antigen processing and presentation"/>
    <property type="evidence" value="ECO:0007669"/>
    <property type="project" value="InterPro"/>
</dbReference>
<keyword evidence="4" id="KW-1133">Transmembrane helix</keyword>
<accession>A0A8X7XHX1</accession>
<gene>
    <name evidence="6" type="primary">Hsd17b8</name>
    <name evidence="6" type="ORF">GTO96_0004408</name>
</gene>
<dbReference type="Proteomes" id="UP000886611">
    <property type="component" value="Unassembled WGS sequence"/>
</dbReference>
<feature type="non-terminal residue" evidence="6">
    <location>
        <position position="335"/>
    </location>
</feature>
<keyword evidence="2" id="KW-0560">Oxidoreductase</keyword>
<proteinExistence type="inferred from homology"/>
<dbReference type="GO" id="GO:0016491">
    <property type="term" value="F:oxidoreductase activity"/>
    <property type="evidence" value="ECO:0007669"/>
    <property type="project" value="UniProtKB-KW"/>
</dbReference>
<reference evidence="6 7" key="1">
    <citation type="journal article" date="2021" name="Cell">
        <title>Tracing the genetic footprints of vertebrate landing in non-teleost ray-finned fishes.</title>
        <authorList>
            <person name="Bi X."/>
            <person name="Wang K."/>
            <person name="Yang L."/>
            <person name="Pan H."/>
            <person name="Jiang H."/>
            <person name="Wei Q."/>
            <person name="Fang M."/>
            <person name="Yu H."/>
            <person name="Zhu C."/>
            <person name="Cai Y."/>
            <person name="He Y."/>
            <person name="Gan X."/>
            <person name="Zeng H."/>
            <person name="Yu D."/>
            <person name="Zhu Y."/>
            <person name="Jiang H."/>
            <person name="Qiu Q."/>
            <person name="Yang H."/>
            <person name="Zhang Y.E."/>
            <person name="Wang W."/>
            <person name="Zhu M."/>
            <person name="He S."/>
            <person name="Zhang G."/>
        </authorList>
    </citation>
    <scope>NUCLEOTIDE SEQUENCE [LARGE SCALE GENOMIC DNA]</scope>
    <source>
        <strain evidence="6">Bchr_013</strain>
    </source>
</reference>
<organism evidence="6 7">
    <name type="scientific">Polypterus senegalus</name>
    <name type="common">Senegal bichir</name>
    <dbReference type="NCBI Taxonomy" id="55291"/>
    <lineage>
        <taxon>Eukaryota</taxon>
        <taxon>Metazoa</taxon>
        <taxon>Chordata</taxon>
        <taxon>Craniata</taxon>
        <taxon>Vertebrata</taxon>
        <taxon>Euteleostomi</taxon>
        <taxon>Actinopterygii</taxon>
        <taxon>Polypteriformes</taxon>
        <taxon>Polypteridae</taxon>
        <taxon>Polypterus</taxon>
    </lineage>
</organism>
<feature type="domain" description="MHC class II beta chain N-terminal" evidence="5">
    <location>
        <begin position="9"/>
        <end position="83"/>
    </location>
</feature>
<name>A0A8X7XHX1_POLSE</name>
<evidence type="ECO:0000313" key="6">
    <source>
        <dbReference type="EMBL" id="KAG2469440.1"/>
    </source>
</evidence>
<evidence type="ECO:0000256" key="2">
    <source>
        <dbReference type="ARBA" id="ARBA00023002"/>
    </source>
</evidence>
<dbReference type="Pfam" id="PF00969">
    <property type="entry name" value="MHC_II_beta"/>
    <property type="match status" value="1"/>
</dbReference>
<evidence type="ECO:0000313" key="7">
    <source>
        <dbReference type="Proteomes" id="UP000886611"/>
    </source>
</evidence>
<dbReference type="Pfam" id="PF00106">
    <property type="entry name" value="adh_short"/>
    <property type="match status" value="1"/>
</dbReference>
<dbReference type="PANTHER" id="PTHR43669">
    <property type="entry name" value="5-KETO-D-GLUCONATE 5-REDUCTASE"/>
    <property type="match status" value="1"/>
</dbReference>
<keyword evidence="3" id="KW-0325">Glycoprotein</keyword>
<keyword evidence="4" id="KW-0472">Membrane</keyword>
<feature type="non-terminal residue" evidence="6">
    <location>
        <position position="1"/>
    </location>
</feature>
<sequence>DSYMFHWQTECRYSSHSLEGMEFIDRYIFNHEEYIRYNSTLNKFIGYTERGVYNASALTMIPVCWRMQADLEGVCKQNAKLCYESVLDMSDPSMSGSDQKKVIIGASAIVLGLVIAFAGLIYYKRNPPTTDITEHRRSVALKGLPHYLREHTPLLKTCLLGLLLTDGLIWAGTQLREAWVLGTQYRQAANYVGGVVMGTNSASHGNEAAGYGRIYAFDQLRDRSGLTSDVASSRGGSGIGRAVCQRFAQEGASVVIADINEVSANETLKLLSHNNEDHKHSAFIVDVTSKRSVEQLFSQIQITEMLQSIKIEYKYGFYPSFQYQIRLIQFMGAEN</sequence>
<dbReference type="AlphaFoldDB" id="A0A8X7XHX1"/>
<keyword evidence="7" id="KW-1185">Reference proteome</keyword>
<dbReference type="Gene3D" id="3.10.320.10">
    <property type="entry name" value="Class II Histocompatibility Antigen, M Beta Chain, Chain B, domain 1"/>
    <property type="match status" value="1"/>
</dbReference>
<dbReference type="InterPro" id="IPR002347">
    <property type="entry name" value="SDR_fam"/>
</dbReference>
<evidence type="ECO:0000259" key="5">
    <source>
        <dbReference type="SMART" id="SM00921"/>
    </source>
</evidence>
<dbReference type="GO" id="GO:0042613">
    <property type="term" value="C:MHC class II protein complex"/>
    <property type="evidence" value="ECO:0007669"/>
    <property type="project" value="InterPro"/>
</dbReference>
<protein>
    <submittedName>
        <fullName evidence="6">DHB8 dehydrogenase</fullName>
    </submittedName>
</protein>
<dbReference type="SMART" id="SM00921">
    <property type="entry name" value="MHC_II_beta"/>
    <property type="match status" value="1"/>
</dbReference>
<dbReference type="InterPro" id="IPR014745">
    <property type="entry name" value="MHC_II_a/b_N"/>
</dbReference>